<gene>
    <name evidence="2" type="ORF">LRP50_08615</name>
</gene>
<organism evidence="2 3">
    <name type="scientific">Enterovibrio gelatinilyticus</name>
    <dbReference type="NCBI Taxonomy" id="2899819"/>
    <lineage>
        <taxon>Bacteria</taxon>
        <taxon>Pseudomonadati</taxon>
        <taxon>Pseudomonadota</taxon>
        <taxon>Gammaproteobacteria</taxon>
        <taxon>Vibrionales</taxon>
        <taxon>Vibrionaceae</taxon>
        <taxon>Enterovibrio</taxon>
    </lineage>
</organism>
<keyword evidence="1" id="KW-0472">Membrane</keyword>
<evidence type="ECO:0000256" key="1">
    <source>
        <dbReference type="SAM" id="Phobius"/>
    </source>
</evidence>
<dbReference type="Proteomes" id="UP001149400">
    <property type="component" value="Unassembled WGS sequence"/>
</dbReference>
<feature type="transmembrane region" description="Helical" evidence="1">
    <location>
        <begin position="128"/>
        <end position="148"/>
    </location>
</feature>
<feature type="transmembrane region" description="Helical" evidence="1">
    <location>
        <begin position="26"/>
        <end position="44"/>
    </location>
</feature>
<evidence type="ECO:0008006" key="4">
    <source>
        <dbReference type="Google" id="ProtNLM"/>
    </source>
</evidence>
<evidence type="ECO:0000313" key="3">
    <source>
        <dbReference type="Proteomes" id="UP001149400"/>
    </source>
</evidence>
<feature type="transmembrane region" description="Helical" evidence="1">
    <location>
        <begin position="64"/>
        <end position="82"/>
    </location>
</feature>
<keyword evidence="1" id="KW-1133">Transmembrane helix</keyword>
<proteinExistence type="predicted"/>
<name>A0ABT5QZ39_9GAMM</name>
<comment type="caution">
    <text evidence="2">The sequence shown here is derived from an EMBL/GenBank/DDBJ whole genome shotgun (WGS) entry which is preliminary data.</text>
</comment>
<sequence length="189" mass="21436">MNHDVGNKTLRGLSYLFSQLPKSEKWLHMLTMTWVIYQIATSFGMHVHGDTTHTQITLVDELHMYGGLGLMFVSLIFFIVVINRRHLSDLYPWAYGRFAAIQQDIRALVKWHLPEPQHGGLAATVEGLGLLALFLAIFTGSWWFVLFAKGSTLAPDFLSIHKAAVGAIEAYIYGHGLFALLHLATWWRR</sequence>
<feature type="transmembrane region" description="Helical" evidence="1">
    <location>
        <begin position="168"/>
        <end position="187"/>
    </location>
</feature>
<protein>
    <recommendedName>
        <fullName evidence="4">Cytochrome b561 bacterial/Ni-hydrogenase domain-containing protein</fullName>
    </recommendedName>
</protein>
<accession>A0ABT5QZ39</accession>
<keyword evidence="3" id="KW-1185">Reference proteome</keyword>
<evidence type="ECO:0000313" key="2">
    <source>
        <dbReference type="EMBL" id="MDD1793185.1"/>
    </source>
</evidence>
<dbReference type="EMBL" id="JAJUBC010000008">
    <property type="protein sequence ID" value="MDD1793185.1"/>
    <property type="molecule type" value="Genomic_DNA"/>
</dbReference>
<keyword evidence="1" id="KW-0812">Transmembrane</keyword>
<reference evidence="2" key="1">
    <citation type="submission" date="2021-12" db="EMBL/GenBank/DDBJ databases">
        <title>Enterovibrio ZSDZ35 sp. nov. and Enterovibrio ZSDZ42 sp. nov., isolated from coastal seawater in Qingdao.</title>
        <authorList>
            <person name="Zhang P."/>
        </authorList>
    </citation>
    <scope>NUCLEOTIDE SEQUENCE</scope>
    <source>
        <strain evidence="2">ZSDZ42</strain>
    </source>
</reference>